<feature type="domain" description="AraC-type transcription regulator ligand-binding" evidence="2">
    <location>
        <begin position="2"/>
        <end position="148"/>
    </location>
</feature>
<evidence type="ECO:0000313" key="4">
    <source>
        <dbReference type="Proteomes" id="UP000516105"/>
    </source>
</evidence>
<gene>
    <name evidence="3" type="ORF">H9L14_08155</name>
</gene>
<reference evidence="3 4" key="1">
    <citation type="submission" date="2020-08" db="EMBL/GenBank/DDBJ databases">
        <title>Genome sequence of Sphingomonas sediminicola KACC 15039T.</title>
        <authorList>
            <person name="Hyun D.-W."/>
            <person name="Bae J.-W."/>
        </authorList>
    </citation>
    <scope>NUCLEOTIDE SEQUENCE [LARGE SCALE GENOMIC DNA]</scope>
    <source>
        <strain evidence="3 4">KACC 15039</strain>
    </source>
</reference>
<protein>
    <submittedName>
        <fullName evidence="3">Cupin domain-containing protein</fullName>
    </submittedName>
</protein>
<evidence type="ECO:0000313" key="3">
    <source>
        <dbReference type="EMBL" id="QNP44754.1"/>
    </source>
</evidence>
<dbReference type="Pfam" id="PF12852">
    <property type="entry name" value="Cupin_6"/>
    <property type="match status" value="1"/>
</dbReference>
<dbReference type="EMBL" id="CP060782">
    <property type="protein sequence ID" value="QNP44754.1"/>
    <property type="molecule type" value="Genomic_DNA"/>
</dbReference>
<dbReference type="InterPro" id="IPR014710">
    <property type="entry name" value="RmlC-like_jellyroll"/>
</dbReference>
<dbReference type="Proteomes" id="UP000516105">
    <property type="component" value="Chromosome"/>
</dbReference>
<sequence>MDVLDDILSSLRLRGGVVVDGEFSGDFCVAAEFTPGHFEPFFPVPDKLISYHYVRSGKLIVEVEGMAPVTLEAGSVAIIPRNEPHRLASRAGLPPTDANEISKITADGVHRVSTGTDGAKAEVWCGFLEAANSSDHPLLDALPPLLTLKIVGGRPNGSTRRCASWPSRNHLRKSWRNLPSYS</sequence>
<organism evidence="3 4">
    <name type="scientific">Sphingomonas sediminicola</name>
    <dbReference type="NCBI Taxonomy" id="386874"/>
    <lineage>
        <taxon>Bacteria</taxon>
        <taxon>Pseudomonadati</taxon>
        <taxon>Pseudomonadota</taxon>
        <taxon>Alphaproteobacteria</taxon>
        <taxon>Sphingomonadales</taxon>
        <taxon>Sphingomonadaceae</taxon>
        <taxon>Sphingomonas</taxon>
    </lineage>
</organism>
<dbReference type="Gene3D" id="2.60.120.10">
    <property type="entry name" value="Jelly Rolls"/>
    <property type="match status" value="1"/>
</dbReference>
<keyword evidence="1" id="KW-0238">DNA-binding</keyword>
<evidence type="ECO:0000259" key="2">
    <source>
        <dbReference type="Pfam" id="PF12852"/>
    </source>
</evidence>
<accession>A0ABX6T5E4</accession>
<dbReference type="SUPFAM" id="SSF51182">
    <property type="entry name" value="RmlC-like cupins"/>
    <property type="match status" value="1"/>
</dbReference>
<keyword evidence="4" id="KW-1185">Reference proteome</keyword>
<name>A0ABX6T5E4_9SPHN</name>
<proteinExistence type="predicted"/>
<dbReference type="InterPro" id="IPR011051">
    <property type="entry name" value="RmlC_Cupin_sf"/>
</dbReference>
<dbReference type="RefSeq" id="WP_187707712.1">
    <property type="nucleotide sequence ID" value="NZ_CP060782.1"/>
</dbReference>
<dbReference type="InterPro" id="IPR032783">
    <property type="entry name" value="AraC_lig"/>
</dbReference>
<evidence type="ECO:0000256" key="1">
    <source>
        <dbReference type="ARBA" id="ARBA00023125"/>
    </source>
</evidence>